<dbReference type="EMBL" id="VGIR01000024">
    <property type="protein sequence ID" value="MBM3331259.1"/>
    <property type="molecule type" value="Genomic_DNA"/>
</dbReference>
<dbReference type="InterPro" id="IPR029060">
    <property type="entry name" value="PIN-like_dom_sf"/>
</dbReference>
<proteinExistence type="predicted"/>
<gene>
    <name evidence="1" type="ORF">FJY68_05315</name>
</gene>
<dbReference type="Proteomes" id="UP000779900">
    <property type="component" value="Unassembled WGS sequence"/>
</dbReference>
<dbReference type="AlphaFoldDB" id="A0A938BT01"/>
<dbReference type="SUPFAM" id="SSF88723">
    <property type="entry name" value="PIN domain-like"/>
    <property type="match status" value="1"/>
</dbReference>
<comment type="caution">
    <text evidence="1">The sequence shown here is derived from an EMBL/GenBank/DDBJ whole genome shotgun (WGS) entry which is preliminary data.</text>
</comment>
<protein>
    <submittedName>
        <fullName evidence="1">Type II toxin-antitoxin system VapC family toxin</fullName>
    </submittedName>
</protein>
<organism evidence="1 2">
    <name type="scientific">candidate division WOR-3 bacterium</name>
    <dbReference type="NCBI Taxonomy" id="2052148"/>
    <lineage>
        <taxon>Bacteria</taxon>
        <taxon>Bacteria division WOR-3</taxon>
    </lineage>
</organism>
<accession>A0A938BT01</accession>
<name>A0A938BT01_UNCW3</name>
<evidence type="ECO:0000313" key="1">
    <source>
        <dbReference type="EMBL" id="MBM3331259.1"/>
    </source>
</evidence>
<evidence type="ECO:0000313" key="2">
    <source>
        <dbReference type="Proteomes" id="UP000779900"/>
    </source>
</evidence>
<reference evidence="1" key="1">
    <citation type="submission" date="2019-03" db="EMBL/GenBank/DDBJ databases">
        <title>Lake Tanganyika Metagenome-Assembled Genomes (MAGs).</title>
        <authorList>
            <person name="Tran P."/>
        </authorList>
    </citation>
    <scope>NUCLEOTIDE SEQUENCE</scope>
    <source>
        <strain evidence="1">K_DeepCast_150m_m2_040</strain>
    </source>
</reference>
<sequence length="162" mass="18308">MATEPAPLLYIETSVFGFCFDEEPRNVLRRESALTLLRQMRLGILDGGTSPVTYHEFEGAAEPLRSRLLELLNDVRILPADDEEVERLAQVYLREGIVPSKFADDARHVAYATICGAGVLVSLNLRHLANEWTERKVAAVNQRERYGILHIRTPEEVLSYEG</sequence>